<gene>
    <name evidence="2" type="ORF">BDV98DRAFT_591112</name>
</gene>
<sequence length="152" mass="16796">MQAARHIRQCLNVPPTTQIHATSLLSPEEITDPAVDTQLIEVTRDLMHRILSAHPPIQAVAIRSGMKTLVLESRSERTGTVTGTLHPLYLNRADASLSPVYIKYCVDEDYSSDASDASEIEEPDLEYDLDASSSEEEDTDLDTSVGHSSDWE</sequence>
<evidence type="ECO:0000313" key="3">
    <source>
        <dbReference type="Proteomes" id="UP000305067"/>
    </source>
</evidence>
<feature type="region of interest" description="Disordered" evidence="1">
    <location>
        <begin position="112"/>
        <end position="152"/>
    </location>
</feature>
<name>A0A5C3QTX4_9AGAR</name>
<organism evidence="2 3">
    <name type="scientific">Pterulicium gracile</name>
    <dbReference type="NCBI Taxonomy" id="1884261"/>
    <lineage>
        <taxon>Eukaryota</taxon>
        <taxon>Fungi</taxon>
        <taxon>Dikarya</taxon>
        <taxon>Basidiomycota</taxon>
        <taxon>Agaricomycotina</taxon>
        <taxon>Agaricomycetes</taxon>
        <taxon>Agaricomycetidae</taxon>
        <taxon>Agaricales</taxon>
        <taxon>Pleurotineae</taxon>
        <taxon>Pterulaceae</taxon>
        <taxon>Pterulicium</taxon>
    </lineage>
</organism>
<accession>A0A5C3QTX4</accession>
<keyword evidence="3" id="KW-1185">Reference proteome</keyword>
<feature type="compositionally biased region" description="Acidic residues" evidence="1">
    <location>
        <begin position="112"/>
        <end position="141"/>
    </location>
</feature>
<dbReference type="AlphaFoldDB" id="A0A5C3QTX4"/>
<reference evidence="2 3" key="1">
    <citation type="journal article" date="2019" name="Nat. Ecol. Evol.">
        <title>Megaphylogeny resolves global patterns of mushroom evolution.</title>
        <authorList>
            <person name="Varga T."/>
            <person name="Krizsan K."/>
            <person name="Foldi C."/>
            <person name="Dima B."/>
            <person name="Sanchez-Garcia M."/>
            <person name="Sanchez-Ramirez S."/>
            <person name="Szollosi G.J."/>
            <person name="Szarkandi J.G."/>
            <person name="Papp V."/>
            <person name="Albert L."/>
            <person name="Andreopoulos W."/>
            <person name="Angelini C."/>
            <person name="Antonin V."/>
            <person name="Barry K.W."/>
            <person name="Bougher N.L."/>
            <person name="Buchanan P."/>
            <person name="Buyck B."/>
            <person name="Bense V."/>
            <person name="Catcheside P."/>
            <person name="Chovatia M."/>
            <person name="Cooper J."/>
            <person name="Damon W."/>
            <person name="Desjardin D."/>
            <person name="Finy P."/>
            <person name="Geml J."/>
            <person name="Haridas S."/>
            <person name="Hughes K."/>
            <person name="Justo A."/>
            <person name="Karasinski D."/>
            <person name="Kautmanova I."/>
            <person name="Kiss B."/>
            <person name="Kocsube S."/>
            <person name="Kotiranta H."/>
            <person name="LaButti K.M."/>
            <person name="Lechner B.E."/>
            <person name="Liimatainen K."/>
            <person name="Lipzen A."/>
            <person name="Lukacs Z."/>
            <person name="Mihaltcheva S."/>
            <person name="Morgado L.N."/>
            <person name="Niskanen T."/>
            <person name="Noordeloos M.E."/>
            <person name="Ohm R.A."/>
            <person name="Ortiz-Santana B."/>
            <person name="Ovrebo C."/>
            <person name="Racz N."/>
            <person name="Riley R."/>
            <person name="Savchenko A."/>
            <person name="Shiryaev A."/>
            <person name="Soop K."/>
            <person name="Spirin V."/>
            <person name="Szebenyi C."/>
            <person name="Tomsovsky M."/>
            <person name="Tulloss R.E."/>
            <person name="Uehling J."/>
            <person name="Grigoriev I.V."/>
            <person name="Vagvolgyi C."/>
            <person name="Papp T."/>
            <person name="Martin F.M."/>
            <person name="Miettinen O."/>
            <person name="Hibbett D.S."/>
            <person name="Nagy L.G."/>
        </authorList>
    </citation>
    <scope>NUCLEOTIDE SEQUENCE [LARGE SCALE GENOMIC DNA]</scope>
    <source>
        <strain evidence="2 3">CBS 309.79</strain>
    </source>
</reference>
<dbReference type="EMBL" id="ML178819">
    <property type="protein sequence ID" value="TFL04280.1"/>
    <property type="molecule type" value="Genomic_DNA"/>
</dbReference>
<protein>
    <submittedName>
        <fullName evidence="2">Uncharacterized protein</fullName>
    </submittedName>
</protein>
<proteinExistence type="predicted"/>
<evidence type="ECO:0000256" key="1">
    <source>
        <dbReference type="SAM" id="MobiDB-lite"/>
    </source>
</evidence>
<dbReference type="Proteomes" id="UP000305067">
    <property type="component" value="Unassembled WGS sequence"/>
</dbReference>
<evidence type="ECO:0000313" key="2">
    <source>
        <dbReference type="EMBL" id="TFL04280.1"/>
    </source>
</evidence>